<sequence length="138" mass="15986">MKTILSNQTVTIPENMNITLKGCTVIVKGPRSTLWMDFNHTNVELSLLRKKKKKLQFDRWWGNRKELAMAHTICSHDQGCYTQPLIQAHFPINVVIQKNGYLVEIRNFLSEEYICRVWMRSCVACSKFSCFDSASHSS</sequence>
<dbReference type="eggNOG" id="KOG3255">
    <property type="taxonomic scope" value="Eukaryota"/>
</dbReference>
<dbReference type="GO" id="GO:0003735">
    <property type="term" value="F:structural constituent of ribosome"/>
    <property type="evidence" value="ECO:0007669"/>
    <property type="project" value="InterPro"/>
</dbReference>
<comment type="similarity">
    <text evidence="1">Belongs to the universal ribosomal protein uL6 family.</text>
</comment>
<dbReference type="STRING" id="59463.ENSMLUP00000018039"/>
<dbReference type="SUPFAM" id="SSF56053">
    <property type="entry name" value="Ribosomal protein L6"/>
    <property type="match status" value="1"/>
</dbReference>
<name>G1Q2V6_MYOLU</name>
<dbReference type="InterPro" id="IPR000702">
    <property type="entry name" value="Ribosomal_uL6-like"/>
</dbReference>
<dbReference type="GeneTree" id="ENSGT00390000015224"/>
<dbReference type="FunFam" id="3.90.930.12:FF:000005">
    <property type="entry name" value="60S ribosomal protein L9"/>
    <property type="match status" value="1"/>
</dbReference>
<dbReference type="AlphaFoldDB" id="G1Q2V6"/>
<evidence type="ECO:0000256" key="4">
    <source>
        <dbReference type="ARBA" id="ARBA00035246"/>
    </source>
</evidence>
<proteinExistence type="inferred from homology"/>
<keyword evidence="7" id="KW-1185">Reference proteome</keyword>
<evidence type="ECO:0000313" key="6">
    <source>
        <dbReference type="Ensembl" id="ENSMLUP00000018039.1"/>
    </source>
</evidence>
<dbReference type="PANTHER" id="PTHR11655:SF46">
    <property type="entry name" value="LARGE RIBOSOMAL SUBUNIT PROTEIN UL6"/>
    <property type="match status" value="1"/>
</dbReference>
<reference evidence="6" key="2">
    <citation type="submission" date="2025-08" db="UniProtKB">
        <authorList>
            <consortium name="Ensembl"/>
        </authorList>
    </citation>
    <scope>IDENTIFICATION</scope>
</reference>
<dbReference type="PANTHER" id="PTHR11655">
    <property type="entry name" value="60S/50S RIBOSOMAL PROTEIN L6/L9"/>
    <property type="match status" value="1"/>
</dbReference>
<evidence type="ECO:0000313" key="7">
    <source>
        <dbReference type="Proteomes" id="UP000001074"/>
    </source>
</evidence>
<reference evidence="6" key="3">
    <citation type="submission" date="2025-09" db="UniProtKB">
        <authorList>
            <consortium name="Ensembl"/>
        </authorList>
    </citation>
    <scope>IDENTIFICATION</scope>
</reference>
<dbReference type="Proteomes" id="UP000001074">
    <property type="component" value="Unassembled WGS sequence"/>
</dbReference>
<keyword evidence="2" id="KW-0689">Ribosomal protein</keyword>
<evidence type="ECO:0000256" key="2">
    <source>
        <dbReference type="ARBA" id="ARBA00022980"/>
    </source>
</evidence>
<keyword evidence="3" id="KW-0687">Ribonucleoprotein</keyword>
<dbReference type="HOGENOM" id="CLU_065464_0_2_1"/>
<organism evidence="6 7">
    <name type="scientific">Myotis lucifugus</name>
    <name type="common">Little brown bat</name>
    <dbReference type="NCBI Taxonomy" id="59463"/>
    <lineage>
        <taxon>Eukaryota</taxon>
        <taxon>Metazoa</taxon>
        <taxon>Chordata</taxon>
        <taxon>Craniata</taxon>
        <taxon>Vertebrata</taxon>
        <taxon>Euteleostomi</taxon>
        <taxon>Mammalia</taxon>
        <taxon>Eutheria</taxon>
        <taxon>Laurasiatheria</taxon>
        <taxon>Chiroptera</taxon>
        <taxon>Yangochiroptera</taxon>
        <taxon>Vespertilionidae</taxon>
        <taxon>Myotis</taxon>
    </lineage>
</organism>
<reference evidence="6 7" key="1">
    <citation type="journal article" date="2011" name="Nature">
        <title>A high-resolution map of human evolutionary constraint using 29 mammals.</title>
        <authorList>
            <person name="Lindblad-Toh K."/>
            <person name="Garber M."/>
            <person name="Zuk O."/>
            <person name="Lin M.F."/>
            <person name="Parker B.J."/>
            <person name="Washietl S."/>
            <person name="Kheradpour P."/>
            <person name="Ernst J."/>
            <person name="Jordan G."/>
            <person name="Mauceli E."/>
            <person name="Ward L.D."/>
            <person name="Lowe C.B."/>
            <person name="Holloway A.K."/>
            <person name="Clamp M."/>
            <person name="Gnerre S."/>
            <person name="Alfoldi J."/>
            <person name="Beal K."/>
            <person name="Chang J."/>
            <person name="Clawson H."/>
            <person name="Cuff J."/>
            <person name="Di Palma F."/>
            <person name="Fitzgerald S."/>
            <person name="Flicek P."/>
            <person name="Guttman M."/>
            <person name="Hubisz M.J."/>
            <person name="Jaffe D.B."/>
            <person name="Jungreis I."/>
            <person name="Kent W.J."/>
            <person name="Kostka D."/>
            <person name="Lara M."/>
            <person name="Martins A.L."/>
            <person name="Massingham T."/>
            <person name="Moltke I."/>
            <person name="Raney B.J."/>
            <person name="Rasmussen M.D."/>
            <person name="Robinson J."/>
            <person name="Stark A."/>
            <person name="Vilella A.J."/>
            <person name="Wen J."/>
            <person name="Xie X."/>
            <person name="Zody M.C."/>
            <person name="Baldwin J."/>
            <person name="Bloom T."/>
            <person name="Chin C.W."/>
            <person name="Heiman D."/>
            <person name="Nicol R."/>
            <person name="Nusbaum C."/>
            <person name="Young S."/>
            <person name="Wilkinson J."/>
            <person name="Worley K.C."/>
            <person name="Kovar C.L."/>
            <person name="Muzny D.M."/>
            <person name="Gibbs R.A."/>
            <person name="Cree A."/>
            <person name="Dihn H.H."/>
            <person name="Fowler G."/>
            <person name="Jhangiani S."/>
            <person name="Joshi V."/>
            <person name="Lee S."/>
            <person name="Lewis L.R."/>
            <person name="Nazareth L.V."/>
            <person name="Okwuonu G."/>
            <person name="Santibanez J."/>
            <person name="Warren W.C."/>
            <person name="Mardis E.R."/>
            <person name="Weinstock G.M."/>
            <person name="Wilson R.K."/>
            <person name="Delehaunty K."/>
            <person name="Dooling D."/>
            <person name="Fronik C."/>
            <person name="Fulton L."/>
            <person name="Fulton B."/>
            <person name="Graves T."/>
            <person name="Minx P."/>
            <person name="Sodergren E."/>
            <person name="Birney E."/>
            <person name="Margulies E.H."/>
            <person name="Herrero J."/>
            <person name="Green E.D."/>
            <person name="Haussler D."/>
            <person name="Siepel A."/>
            <person name="Goldman N."/>
            <person name="Pollard K.S."/>
            <person name="Pedersen J.S."/>
            <person name="Lander E.S."/>
            <person name="Kellis M."/>
        </authorList>
    </citation>
    <scope>NUCLEOTIDE SEQUENCE [LARGE SCALE GENOMIC DNA]</scope>
</reference>
<dbReference type="GO" id="GO:0022625">
    <property type="term" value="C:cytosolic large ribosomal subunit"/>
    <property type="evidence" value="ECO:0007669"/>
    <property type="project" value="TreeGrafter"/>
</dbReference>
<dbReference type="Ensembl" id="ENSMLUT00000026283.1">
    <property type="protein sequence ID" value="ENSMLUP00000018039.1"/>
    <property type="gene ID" value="ENSMLUG00000025668.1"/>
</dbReference>
<dbReference type="InParanoid" id="G1Q2V6"/>
<accession>G1Q2V6</accession>
<dbReference type="GO" id="GO:0002181">
    <property type="term" value="P:cytoplasmic translation"/>
    <property type="evidence" value="ECO:0007669"/>
    <property type="project" value="TreeGrafter"/>
</dbReference>
<evidence type="ECO:0000256" key="5">
    <source>
        <dbReference type="ARBA" id="ARBA00035349"/>
    </source>
</evidence>
<protein>
    <recommendedName>
        <fullName evidence="4">Large ribosomal subunit protein uL6</fullName>
    </recommendedName>
    <alternativeName>
        <fullName evidence="5">60S ribosomal protein L9</fullName>
    </alternativeName>
</protein>
<evidence type="ECO:0000256" key="3">
    <source>
        <dbReference type="ARBA" id="ARBA00023274"/>
    </source>
</evidence>
<dbReference type="GO" id="GO:0019843">
    <property type="term" value="F:rRNA binding"/>
    <property type="evidence" value="ECO:0007669"/>
    <property type="project" value="InterPro"/>
</dbReference>
<dbReference type="Gene3D" id="3.90.930.12">
    <property type="entry name" value="Ribosomal protein L6, alpha-beta domain"/>
    <property type="match status" value="2"/>
</dbReference>
<evidence type="ECO:0000256" key="1">
    <source>
        <dbReference type="ARBA" id="ARBA00009356"/>
    </source>
</evidence>
<dbReference type="InterPro" id="IPR036789">
    <property type="entry name" value="Ribosomal_uL6-like_a/b-dom_sf"/>
</dbReference>
<dbReference type="EMBL" id="AAPE02003874">
    <property type="status" value="NOT_ANNOTATED_CDS"/>
    <property type="molecule type" value="Genomic_DNA"/>
</dbReference>